<protein>
    <submittedName>
        <fullName evidence="10">Pilus assembly protein</fullName>
    </submittedName>
</protein>
<feature type="compositionally biased region" description="Basic and acidic residues" evidence="7">
    <location>
        <begin position="1024"/>
        <end position="1033"/>
    </location>
</feature>
<evidence type="ECO:0000256" key="5">
    <source>
        <dbReference type="ARBA" id="ARBA00022837"/>
    </source>
</evidence>
<evidence type="ECO:0000256" key="8">
    <source>
        <dbReference type="SAM" id="SignalP"/>
    </source>
</evidence>
<dbReference type="InterPro" id="IPR018391">
    <property type="entry name" value="PQQ_b-propeller_rpt"/>
</dbReference>
<gene>
    <name evidence="10" type="ORF">ACFQNF_10355</name>
</gene>
<proteinExistence type="inferred from homology"/>
<dbReference type="Gene3D" id="2.130.10.10">
    <property type="entry name" value="YVTN repeat-like/Quinoprotein amine dehydrogenase"/>
    <property type="match status" value="1"/>
</dbReference>
<keyword evidence="5" id="KW-0106">Calcium</keyword>
<keyword evidence="6" id="KW-0281">Fimbrium</keyword>
<feature type="signal peptide" evidence="8">
    <location>
        <begin position="1"/>
        <end position="17"/>
    </location>
</feature>
<evidence type="ECO:0000256" key="1">
    <source>
        <dbReference type="ARBA" id="ARBA00004561"/>
    </source>
</evidence>
<evidence type="ECO:0000256" key="4">
    <source>
        <dbReference type="ARBA" id="ARBA00022723"/>
    </source>
</evidence>
<dbReference type="RefSeq" id="WP_380187919.1">
    <property type="nucleotide sequence ID" value="NZ_JBHTBQ010000016.1"/>
</dbReference>
<evidence type="ECO:0000256" key="6">
    <source>
        <dbReference type="ARBA" id="ARBA00023263"/>
    </source>
</evidence>
<evidence type="ECO:0000256" key="7">
    <source>
        <dbReference type="SAM" id="MobiDB-lite"/>
    </source>
</evidence>
<feature type="domain" description="PilY1 beta-propeller" evidence="9">
    <location>
        <begin position="605"/>
        <end position="903"/>
    </location>
</feature>
<feature type="chain" id="PRO_5047226265" evidence="8">
    <location>
        <begin position="18"/>
        <end position="1083"/>
    </location>
</feature>
<keyword evidence="8" id="KW-0732">Signal</keyword>
<comment type="caution">
    <text evidence="10">The sequence shown here is derived from an EMBL/GenBank/DDBJ whole genome shotgun (WGS) entry which is preliminary data.</text>
</comment>
<evidence type="ECO:0000313" key="10">
    <source>
        <dbReference type="EMBL" id="MFC7420286.1"/>
    </source>
</evidence>
<organism evidence="10 11">
    <name type="scientific">Iodobacter arcticus</name>
    <dbReference type="NCBI Taxonomy" id="590593"/>
    <lineage>
        <taxon>Bacteria</taxon>
        <taxon>Pseudomonadati</taxon>
        <taxon>Pseudomonadota</taxon>
        <taxon>Betaproteobacteria</taxon>
        <taxon>Neisseriales</taxon>
        <taxon>Chitinibacteraceae</taxon>
        <taxon>Iodobacter</taxon>
    </lineage>
</organism>
<evidence type="ECO:0000256" key="3">
    <source>
        <dbReference type="ARBA" id="ARBA00022558"/>
    </source>
</evidence>
<dbReference type="SUPFAM" id="SSF50998">
    <property type="entry name" value="Quinoprotein alcohol dehydrogenase-like"/>
    <property type="match status" value="1"/>
</dbReference>
<name>A0ABW2QX46_9NEIS</name>
<comment type="similarity">
    <text evidence="2">Belongs to the PilY1 family.</text>
</comment>
<feature type="region of interest" description="Disordered" evidence="7">
    <location>
        <begin position="1024"/>
        <end position="1083"/>
    </location>
</feature>
<accession>A0ABW2QX46</accession>
<evidence type="ECO:0000256" key="2">
    <source>
        <dbReference type="ARBA" id="ARBA00008387"/>
    </source>
</evidence>
<dbReference type="SMART" id="SM00564">
    <property type="entry name" value="PQQ"/>
    <property type="match status" value="2"/>
</dbReference>
<dbReference type="InterPro" id="IPR008707">
    <property type="entry name" value="B-propeller_PilY1"/>
</dbReference>
<keyword evidence="11" id="KW-1185">Reference proteome</keyword>
<dbReference type="Pfam" id="PF05567">
    <property type="entry name" value="T4P_PilY1"/>
    <property type="match status" value="1"/>
</dbReference>
<dbReference type="InterPro" id="IPR011047">
    <property type="entry name" value="Quinoprotein_ADH-like_sf"/>
</dbReference>
<evidence type="ECO:0000313" key="11">
    <source>
        <dbReference type="Proteomes" id="UP001596473"/>
    </source>
</evidence>
<dbReference type="EMBL" id="JBHTBQ010000016">
    <property type="protein sequence ID" value="MFC7420286.1"/>
    <property type="molecule type" value="Genomic_DNA"/>
</dbReference>
<dbReference type="Gene3D" id="3.40.50.410">
    <property type="entry name" value="von Willebrand factor, type A domain"/>
    <property type="match status" value="1"/>
</dbReference>
<reference evidence="11" key="1">
    <citation type="journal article" date="2019" name="Int. J. Syst. Evol. Microbiol.">
        <title>The Global Catalogue of Microorganisms (GCM) 10K type strain sequencing project: providing services to taxonomists for standard genome sequencing and annotation.</title>
        <authorList>
            <consortium name="The Broad Institute Genomics Platform"/>
            <consortium name="The Broad Institute Genome Sequencing Center for Infectious Disease"/>
            <person name="Wu L."/>
            <person name="Ma J."/>
        </authorList>
    </citation>
    <scope>NUCLEOTIDE SEQUENCE [LARGE SCALE GENOMIC DNA]</scope>
    <source>
        <strain evidence="11">CCUG 62945</strain>
    </source>
</reference>
<dbReference type="InterPro" id="IPR015943">
    <property type="entry name" value="WD40/YVTN_repeat-like_dom_sf"/>
</dbReference>
<keyword evidence="4" id="KW-0479">Metal-binding</keyword>
<comment type="subcellular location">
    <subcellularLocation>
        <location evidence="1">Fimbrium</location>
    </subcellularLocation>
</comment>
<evidence type="ECO:0000259" key="9">
    <source>
        <dbReference type="Pfam" id="PF05567"/>
    </source>
</evidence>
<dbReference type="Proteomes" id="UP001596473">
    <property type="component" value="Unassembled WGS sequence"/>
</dbReference>
<sequence length="1083" mass="117233">MKIIALSILAISLNSLAAQTADKPLSTLSAGDIKPNVMFIIDDSGSMAWSFMPDSVVHWRNSVGYHNSHCNGVYYNPKTSYLAPKNANGTDMPNASFTAAWYDGFSSGSTATHNLSNGFFSYDSVGSANNGNSYKEPAFYWQFKSTTLPSEEQCGLALNRPGSSWEKVLIPQDSSAKSAAERQNFANWFSYYRTRMLMMKSSAGAAFSSIGDRYRVGFSSINNLTASRYGSDRYLNINNYASSQKAAWYAMLYGTYPGGGTPLKTALNATGKIYSGQLPSGVNDPMQYTCQQNFTILTTDGYWNRGNNAGIGKQDNASNIPYPMRDDKNTSETLADVAMYYFKNDIRSSMTNNVPGVEAFAGAEKGRQIMRTYTLGLGMDGELKRSDYEPLSNKRVPWPLVVGDSKTTIDDLWHAAVNGGGEYFSAKDPNAVAAGISKALSDIEAKTASVGSADVSSSFMSPDDRSIFASSFKTISWTGDVQARNLNLETSALEGVTWSANTKLGELGHAKRNIYTCTPSACTSLTDFNDENASLLGTMAAGVTALQTSNGTLTPAQKAQNTGQALINYLRGDTSKEIKPDTKAADSLYRVRAGILGSVIHGGVSYVKKPNKAYSDAGYANFVRSNATRKGVVYAPANDGMLHAFDAETGEEKWAFVPPTVLPQLWKLAERAYTHDFKYFVDGAPTIADIKVDEVWKTILIGGLRGGGGEYYALDITDPSKKPILLWSFSDSRLGNTYGFPVVGKVNNIWKVLLSSGYDNADNKGYIFSLDAATGKPDKTFTSSCSNNTGLCGLSKIGVLFENRNVDDTILMAYAGDLAGNLWRFNPKDGSSALVAKTGLDKEPQAITTAPVIKATEYKTSSNKAMHYVTFGTGRYLNQADLSSSDTHTFYGLLVDPSASTIDSAFTALRSSTALTELQFKKNGGDIELTRNGDASAVDTPAALLACREKNRGWRANMFVNKERLSNDPMQRGEKARFFTTVPDGDACTPDGKSRQYSLPMEISSNWMCSNPKITQSITAGEDAFGKAHEDPKQIPSVTTPSDGGNKDGDSLDIGSEGDPKKGQALLRPRLKGRRSAWTEIVN</sequence>
<dbReference type="InterPro" id="IPR036465">
    <property type="entry name" value="vWFA_dom_sf"/>
</dbReference>
<keyword evidence="3" id="KW-1029">Fimbrium biogenesis</keyword>